<evidence type="ECO:0000256" key="2">
    <source>
        <dbReference type="ARBA" id="ARBA00022692"/>
    </source>
</evidence>
<dbReference type="Proteomes" id="UP000001593">
    <property type="component" value="Unassembled WGS sequence"/>
</dbReference>
<feature type="transmembrane region" description="Helical" evidence="6">
    <location>
        <begin position="139"/>
        <end position="163"/>
    </location>
</feature>
<feature type="region of interest" description="Disordered" evidence="5">
    <location>
        <begin position="252"/>
        <end position="272"/>
    </location>
</feature>
<sequence length="272" mass="29590">MVKRTKLLGIISSFHLVFGVFSVVLGIVTFKVAPYFYGVFGMGIWLGAWMLITGVAGLLTASVPTNMCRLGSFIGCSLVGLVTLFVCAIIIGLGVLQHFKFESSINREYYIAKGPNYHKEYSRPQEHFDERNQNGENGVGIYGTLLALIVMDVIVNLVTMAVCKEIIKKTQLSRSDHSGNMVNAPQRTNNRGVRRSLSPPQVALPIVNQPFVEGESCLYISSGIPKLPSYIELFPEETVPLPPTLHPSVAINATPSPTGPAIPNEAPPAYTP</sequence>
<comment type="subcellular location">
    <subcellularLocation>
        <location evidence="1">Membrane</location>
        <topology evidence="1">Multi-pass membrane protein</topology>
    </subcellularLocation>
</comment>
<organism evidence="7 8">
    <name type="scientific">Nematostella vectensis</name>
    <name type="common">Starlet sea anemone</name>
    <dbReference type="NCBI Taxonomy" id="45351"/>
    <lineage>
        <taxon>Eukaryota</taxon>
        <taxon>Metazoa</taxon>
        <taxon>Cnidaria</taxon>
        <taxon>Anthozoa</taxon>
        <taxon>Hexacorallia</taxon>
        <taxon>Actiniaria</taxon>
        <taxon>Edwardsiidae</taxon>
        <taxon>Nematostella</taxon>
    </lineage>
</organism>
<feature type="transmembrane region" description="Helical" evidence="6">
    <location>
        <begin position="7"/>
        <end position="29"/>
    </location>
</feature>
<dbReference type="GO" id="GO:0016020">
    <property type="term" value="C:membrane"/>
    <property type="evidence" value="ECO:0007669"/>
    <property type="project" value="UniProtKB-SubCell"/>
</dbReference>
<evidence type="ECO:0000313" key="7">
    <source>
        <dbReference type="EMBL" id="EDO34181.1"/>
    </source>
</evidence>
<feature type="transmembrane region" description="Helical" evidence="6">
    <location>
        <begin position="73"/>
        <end position="96"/>
    </location>
</feature>
<feature type="compositionally biased region" description="Polar residues" evidence="5">
    <location>
        <begin position="176"/>
        <end position="191"/>
    </location>
</feature>
<feature type="transmembrane region" description="Helical" evidence="6">
    <location>
        <begin position="35"/>
        <end position="61"/>
    </location>
</feature>
<keyword evidence="3 6" id="KW-1133">Transmembrane helix</keyword>
<dbReference type="EMBL" id="DS469740">
    <property type="protein sequence ID" value="EDO34181.1"/>
    <property type="molecule type" value="Genomic_DNA"/>
</dbReference>
<proteinExistence type="predicted"/>
<keyword evidence="4 6" id="KW-0472">Membrane</keyword>
<evidence type="ECO:0000256" key="5">
    <source>
        <dbReference type="SAM" id="MobiDB-lite"/>
    </source>
</evidence>
<dbReference type="InterPro" id="IPR007237">
    <property type="entry name" value="CD20-like"/>
</dbReference>
<feature type="compositionally biased region" description="Pro residues" evidence="5">
    <location>
        <begin position="257"/>
        <end position="272"/>
    </location>
</feature>
<dbReference type="Pfam" id="PF04103">
    <property type="entry name" value="CD20"/>
    <property type="match status" value="1"/>
</dbReference>
<evidence type="ECO:0000256" key="1">
    <source>
        <dbReference type="ARBA" id="ARBA00004141"/>
    </source>
</evidence>
<feature type="region of interest" description="Disordered" evidence="5">
    <location>
        <begin position="176"/>
        <end position="196"/>
    </location>
</feature>
<keyword evidence="2 6" id="KW-0812">Transmembrane</keyword>
<dbReference type="HOGENOM" id="CLU_1024153_0_0_1"/>
<dbReference type="InParanoid" id="A7SQ32"/>
<dbReference type="OrthoDB" id="5970938at2759"/>
<keyword evidence="8" id="KW-1185">Reference proteome</keyword>
<name>A7SQ32_NEMVE</name>
<accession>A7SQ32</accession>
<evidence type="ECO:0000256" key="4">
    <source>
        <dbReference type="ARBA" id="ARBA00023136"/>
    </source>
</evidence>
<protein>
    <submittedName>
        <fullName evidence="7">Uncharacterized protein</fullName>
    </submittedName>
</protein>
<dbReference type="PhylomeDB" id="A7SQ32"/>
<dbReference type="KEGG" id="nve:5505465"/>
<evidence type="ECO:0000313" key="8">
    <source>
        <dbReference type="Proteomes" id="UP000001593"/>
    </source>
</evidence>
<gene>
    <name evidence="7" type="ORF">NEMVEDRAFT_v1g246691</name>
</gene>
<evidence type="ECO:0000256" key="3">
    <source>
        <dbReference type="ARBA" id="ARBA00022989"/>
    </source>
</evidence>
<reference evidence="7 8" key="1">
    <citation type="journal article" date="2007" name="Science">
        <title>Sea anemone genome reveals ancestral eumetazoan gene repertoire and genomic organization.</title>
        <authorList>
            <person name="Putnam N.H."/>
            <person name="Srivastava M."/>
            <person name="Hellsten U."/>
            <person name="Dirks B."/>
            <person name="Chapman J."/>
            <person name="Salamov A."/>
            <person name="Terry A."/>
            <person name="Shapiro H."/>
            <person name="Lindquist E."/>
            <person name="Kapitonov V.V."/>
            <person name="Jurka J."/>
            <person name="Genikhovich G."/>
            <person name="Grigoriev I.V."/>
            <person name="Lucas S.M."/>
            <person name="Steele R.E."/>
            <person name="Finnerty J.R."/>
            <person name="Technau U."/>
            <person name="Martindale M.Q."/>
            <person name="Rokhsar D.S."/>
        </authorList>
    </citation>
    <scope>NUCLEOTIDE SEQUENCE [LARGE SCALE GENOMIC DNA]</scope>
    <source>
        <strain evidence="8">CH2 X CH6</strain>
    </source>
</reference>
<evidence type="ECO:0000256" key="6">
    <source>
        <dbReference type="SAM" id="Phobius"/>
    </source>
</evidence>
<dbReference type="AlphaFoldDB" id="A7SQ32"/>